<gene>
    <name evidence="2" type="ORF">TSPI_05003</name>
</gene>
<dbReference type="Proteomes" id="UP001558632">
    <property type="component" value="Unassembled WGS sequence"/>
</dbReference>
<protein>
    <submittedName>
        <fullName evidence="2">RNA-directed RNA polymerase</fullName>
    </submittedName>
</protein>
<evidence type="ECO:0000256" key="1">
    <source>
        <dbReference type="SAM" id="MobiDB-lite"/>
    </source>
</evidence>
<keyword evidence="3" id="KW-1185">Reference proteome</keyword>
<name>A0ABR3KV57_TRISP</name>
<sequence length="66" mass="7935">MWSIYLHDAEEVRFNKKRQLNLKQNHQQIHKQINEDQEVSNKHSRLKRERPKVSASISSIVMRPKA</sequence>
<feature type="region of interest" description="Disordered" evidence="1">
    <location>
        <begin position="31"/>
        <end position="66"/>
    </location>
</feature>
<keyword evidence="2" id="KW-0548">Nucleotidyltransferase</keyword>
<keyword evidence="2" id="KW-0808">Transferase</keyword>
<proteinExistence type="predicted"/>
<reference evidence="2 3" key="1">
    <citation type="submission" date="2024-07" db="EMBL/GenBank/DDBJ databases">
        <title>Enhanced genomic and transcriptomic resources for Trichinella pseudospiralis and T. spiralis underpin the discovery of pronounced molecular differences between stages and species.</title>
        <authorList>
            <person name="Pasi K.K."/>
            <person name="La Rosa G."/>
            <person name="Gomez-Morales M.A."/>
            <person name="Tosini F."/>
            <person name="Sumanam S."/>
            <person name="Young N.D."/>
            <person name="Chang B.C."/>
            <person name="Robin G.B."/>
        </authorList>
    </citation>
    <scope>NUCLEOTIDE SEQUENCE [LARGE SCALE GENOMIC DNA]</scope>
    <source>
        <strain evidence="2">ISS534</strain>
    </source>
</reference>
<evidence type="ECO:0000313" key="2">
    <source>
        <dbReference type="EMBL" id="KAL1244357.1"/>
    </source>
</evidence>
<organism evidence="2 3">
    <name type="scientific">Trichinella spiralis</name>
    <name type="common">Trichina worm</name>
    <dbReference type="NCBI Taxonomy" id="6334"/>
    <lineage>
        <taxon>Eukaryota</taxon>
        <taxon>Metazoa</taxon>
        <taxon>Ecdysozoa</taxon>
        <taxon>Nematoda</taxon>
        <taxon>Enoplea</taxon>
        <taxon>Dorylaimia</taxon>
        <taxon>Trichinellida</taxon>
        <taxon>Trichinellidae</taxon>
        <taxon>Trichinella</taxon>
    </lineage>
</organism>
<accession>A0ABR3KV57</accession>
<dbReference type="EMBL" id="JBEUSY010000136">
    <property type="protein sequence ID" value="KAL1244357.1"/>
    <property type="molecule type" value="Genomic_DNA"/>
</dbReference>
<keyword evidence="2" id="KW-0696">RNA-directed RNA polymerase</keyword>
<evidence type="ECO:0000313" key="3">
    <source>
        <dbReference type="Proteomes" id="UP001558632"/>
    </source>
</evidence>
<dbReference type="GO" id="GO:0003968">
    <property type="term" value="F:RNA-directed RNA polymerase activity"/>
    <property type="evidence" value="ECO:0007669"/>
    <property type="project" value="UniProtKB-KW"/>
</dbReference>
<comment type="caution">
    <text evidence="2">The sequence shown here is derived from an EMBL/GenBank/DDBJ whole genome shotgun (WGS) entry which is preliminary data.</text>
</comment>